<dbReference type="EMBL" id="LECT01000019">
    <property type="protein sequence ID" value="KLU05355.1"/>
    <property type="molecule type" value="Genomic_DNA"/>
</dbReference>
<protein>
    <recommendedName>
        <fullName evidence="5">Translational regulator CsrA</fullName>
    </recommendedName>
</protein>
<dbReference type="GO" id="GO:0006402">
    <property type="term" value="P:mRNA catabolic process"/>
    <property type="evidence" value="ECO:0007669"/>
    <property type="project" value="InterPro"/>
</dbReference>
<dbReference type="SUPFAM" id="SSF117130">
    <property type="entry name" value="CsrA-like"/>
    <property type="match status" value="1"/>
</dbReference>
<keyword evidence="8" id="KW-1185">Reference proteome</keyword>
<evidence type="ECO:0000313" key="7">
    <source>
        <dbReference type="EMBL" id="KLU05355.1"/>
    </source>
</evidence>
<name>A0A0J1BFL8_RHOIS</name>
<evidence type="ECO:0000256" key="5">
    <source>
        <dbReference type="HAMAP-Rule" id="MF_00167"/>
    </source>
</evidence>
<dbReference type="STRING" id="595434.RISK_002562"/>
<evidence type="ECO:0000256" key="2">
    <source>
        <dbReference type="ARBA" id="ARBA00022491"/>
    </source>
</evidence>
<sequence length="189" mass="20417">MLVLTRKIDEQIVIGDNIKITVIKVRNNQVRLGISAPRDIRVLRGELEPKESEATETTDTQLVVDLDLNDEATQALLKTTEDIEATYRPAAAKKPAQSPASIAKRPQPSAVERTPPPSSLAGKGSSNRVGHMLPSENTANRMTAAIDATDTVSQKSPDSELRVYSGKVSRRTGEGSLKRSPLAGYFTAP</sequence>
<reference evidence="7" key="1">
    <citation type="submission" date="2015-05" db="EMBL/GenBank/DDBJ databases">
        <title>Permanent draft genome of Rhodopirellula islandicus K833.</title>
        <authorList>
            <person name="Kizina J."/>
            <person name="Richter M."/>
            <person name="Glockner F.O."/>
            <person name="Harder J."/>
        </authorList>
    </citation>
    <scope>NUCLEOTIDE SEQUENCE [LARGE SCALE GENOMIC DNA]</scope>
    <source>
        <strain evidence="7">K833</strain>
    </source>
</reference>
<dbReference type="PANTHER" id="PTHR34984:SF1">
    <property type="entry name" value="CARBON STORAGE REGULATOR"/>
    <property type="match status" value="1"/>
</dbReference>
<dbReference type="Gene3D" id="2.60.40.4380">
    <property type="entry name" value="Translational regulator CsrA"/>
    <property type="match status" value="1"/>
</dbReference>
<organism evidence="7 8">
    <name type="scientific">Rhodopirellula islandica</name>
    <dbReference type="NCBI Taxonomy" id="595434"/>
    <lineage>
        <taxon>Bacteria</taxon>
        <taxon>Pseudomonadati</taxon>
        <taxon>Planctomycetota</taxon>
        <taxon>Planctomycetia</taxon>
        <taxon>Pirellulales</taxon>
        <taxon>Pirellulaceae</taxon>
        <taxon>Rhodopirellula</taxon>
    </lineage>
</organism>
<dbReference type="GO" id="GO:0045947">
    <property type="term" value="P:negative regulation of translational initiation"/>
    <property type="evidence" value="ECO:0007669"/>
    <property type="project" value="UniProtKB-UniRule"/>
</dbReference>
<dbReference type="GO" id="GO:0005829">
    <property type="term" value="C:cytosol"/>
    <property type="evidence" value="ECO:0007669"/>
    <property type="project" value="TreeGrafter"/>
</dbReference>
<evidence type="ECO:0000256" key="1">
    <source>
        <dbReference type="ARBA" id="ARBA00022490"/>
    </source>
</evidence>
<dbReference type="InterPro" id="IPR036107">
    <property type="entry name" value="CsrA_sf"/>
</dbReference>
<keyword evidence="1 5" id="KW-0963">Cytoplasm</keyword>
<evidence type="ECO:0000256" key="4">
    <source>
        <dbReference type="ARBA" id="ARBA00022884"/>
    </source>
</evidence>
<gene>
    <name evidence="5" type="primary">csrA</name>
    <name evidence="7" type="ORF">RISK_002562</name>
</gene>
<dbReference type="Pfam" id="PF02599">
    <property type="entry name" value="CsrA"/>
    <property type="match status" value="1"/>
</dbReference>
<evidence type="ECO:0000256" key="3">
    <source>
        <dbReference type="ARBA" id="ARBA00022845"/>
    </source>
</evidence>
<proteinExistence type="inferred from homology"/>
<comment type="caution">
    <text evidence="7">The sequence shown here is derived from an EMBL/GenBank/DDBJ whole genome shotgun (WGS) entry which is preliminary data.</text>
</comment>
<dbReference type="AlphaFoldDB" id="A0A0J1BFL8"/>
<dbReference type="GO" id="GO:0048027">
    <property type="term" value="F:mRNA 5'-UTR binding"/>
    <property type="evidence" value="ECO:0007669"/>
    <property type="project" value="UniProtKB-UniRule"/>
</dbReference>
<accession>A0A0J1BFL8</accession>
<dbReference type="PATRIC" id="fig|595434.4.peg.2444"/>
<keyword evidence="5" id="KW-1005">Bacterial flagellum biogenesis</keyword>
<feature type="region of interest" description="Disordered" evidence="6">
    <location>
        <begin position="90"/>
        <end position="189"/>
    </location>
</feature>
<dbReference type="GO" id="GO:1902208">
    <property type="term" value="P:regulation of bacterial-type flagellum assembly"/>
    <property type="evidence" value="ECO:0007669"/>
    <property type="project" value="UniProtKB-UniRule"/>
</dbReference>
<dbReference type="PANTHER" id="PTHR34984">
    <property type="entry name" value="CARBON STORAGE REGULATOR"/>
    <property type="match status" value="1"/>
</dbReference>
<keyword evidence="2 5" id="KW-0678">Repressor</keyword>
<dbReference type="FunFam" id="2.60.40.4380:FF:000002">
    <property type="entry name" value="Translational regulator CsrA"/>
    <property type="match status" value="1"/>
</dbReference>
<evidence type="ECO:0000313" key="8">
    <source>
        <dbReference type="Proteomes" id="UP000036367"/>
    </source>
</evidence>
<keyword evidence="4 5" id="KW-0694">RNA-binding</keyword>
<feature type="compositionally biased region" description="Low complexity" evidence="6">
    <location>
        <begin position="90"/>
        <end position="104"/>
    </location>
</feature>
<dbReference type="Proteomes" id="UP000036367">
    <property type="component" value="Unassembled WGS sequence"/>
</dbReference>
<comment type="function">
    <text evidence="5">A translational regulator that binds mRNA to regulate translation initiation and/or mRNA stability. Usually binds in the 5'-UTR at or near the Shine-Dalgarno sequence preventing ribosome-binding, thus repressing translation. Its main target seems to be the major flagellin gene, while its function is anatagonized by FliW.</text>
</comment>
<comment type="subunit">
    <text evidence="5">Homodimer; the beta-strands of each monomer intercalate to form a hydrophobic core, while the alpha-helices form wings that extend away from the core.</text>
</comment>
<dbReference type="GO" id="GO:0044781">
    <property type="term" value="P:bacterial-type flagellum organization"/>
    <property type="evidence" value="ECO:0007669"/>
    <property type="project" value="UniProtKB-KW"/>
</dbReference>
<dbReference type="OrthoDB" id="289081at2"/>
<comment type="similarity">
    <text evidence="5">Belongs to the CsrA/RsmA family.</text>
</comment>
<keyword evidence="3 5" id="KW-0810">Translation regulation</keyword>
<evidence type="ECO:0000256" key="6">
    <source>
        <dbReference type="SAM" id="MobiDB-lite"/>
    </source>
</evidence>
<dbReference type="HAMAP" id="MF_00167">
    <property type="entry name" value="CsrA"/>
    <property type="match status" value="1"/>
</dbReference>
<comment type="subcellular location">
    <subcellularLocation>
        <location evidence="5">Cytoplasm</location>
    </subcellularLocation>
</comment>
<dbReference type="RefSeq" id="WP_047814235.1">
    <property type="nucleotide sequence ID" value="NZ_LECT01000019.1"/>
</dbReference>
<dbReference type="GO" id="GO:0006109">
    <property type="term" value="P:regulation of carbohydrate metabolic process"/>
    <property type="evidence" value="ECO:0007669"/>
    <property type="project" value="InterPro"/>
</dbReference>
<dbReference type="InterPro" id="IPR003751">
    <property type="entry name" value="CsrA"/>
</dbReference>